<dbReference type="GO" id="GO:0005634">
    <property type="term" value="C:nucleus"/>
    <property type="evidence" value="ECO:0007669"/>
    <property type="project" value="UniProtKB-SubCell"/>
</dbReference>
<dbReference type="GO" id="GO:0008821">
    <property type="term" value="F:crossover junction DNA endonuclease activity"/>
    <property type="evidence" value="ECO:0007669"/>
    <property type="project" value="TreeGrafter"/>
</dbReference>
<dbReference type="Pfam" id="PF02732">
    <property type="entry name" value="ERCC4"/>
    <property type="match status" value="1"/>
</dbReference>
<protein>
    <submittedName>
        <fullName evidence="15">Mms4p</fullName>
    </submittedName>
</protein>
<evidence type="ECO:0000256" key="6">
    <source>
        <dbReference type="ARBA" id="ARBA00022759"/>
    </source>
</evidence>
<dbReference type="PANTHER" id="PTHR21077:SF5">
    <property type="entry name" value="CROSSOVER JUNCTION ENDONUCLEASE MMS4"/>
    <property type="match status" value="1"/>
</dbReference>
<evidence type="ECO:0000256" key="11">
    <source>
        <dbReference type="ARBA" id="ARBA00023204"/>
    </source>
</evidence>
<keyword evidence="13" id="KW-0469">Meiosis</keyword>
<reference evidence="15" key="1">
    <citation type="journal article" date="2017" name="Nat. Genet.">
        <title>Contrasting evolutionary genome dynamics between domesticated and wild yeasts.</title>
        <authorList>
            <person name="Yue J.X."/>
            <person name="Li J."/>
            <person name="Aigrain L."/>
            <person name="Hallin J."/>
            <person name="Persson K."/>
            <person name="Oliver K."/>
            <person name="Bergstrom A."/>
            <person name="Coupland P."/>
            <person name="Warringer J."/>
            <person name="Lagomarsino M.C."/>
            <person name="Fischer G."/>
            <person name="Durbin R."/>
            <person name="Liti G."/>
        </authorList>
    </citation>
    <scope>NUCLEOTIDE SEQUENCE</scope>
    <source>
        <strain evidence="15">CBS432</strain>
    </source>
</reference>
<comment type="subcellular location">
    <subcellularLocation>
        <location evidence="2">Nucleus</location>
    </subcellularLocation>
</comment>
<keyword evidence="9" id="KW-0460">Magnesium</keyword>
<organism evidence="15">
    <name type="scientific">Saccharomyces paradoxus</name>
    <name type="common">Yeast</name>
    <name type="synonym">Saccharomyces douglasii</name>
    <dbReference type="NCBI Taxonomy" id="27291"/>
    <lineage>
        <taxon>Eukaryota</taxon>
        <taxon>Fungi</taxon>
        <taxon>Dikarya</taxon>
        <taxon>Ascomycota</taxon>
        <taxon>Saccharomycotina</taxon>
        <taxon>Saccharomycetes</taxon>
        <taxon>Saccharomycetales</taxon>
        <taxon>Saccharomycetaceae</taxon>
        <taxon>Saccharomyces</taxon>
    </lineage>
</organism>
<dbReference type="GO" id="GO:0031297">
    <property type="term" value="P:replication fork processing"/>
    <property type="evidence" value="ECO:0007669"/>
    <property type="project" value="TreeGrafter"/>
</dbReference>
<keyword evidence="10" id="KW-0233">DNA recombination</keyword>
<keyword evidence="11" id="KW-0234">DNA repair</keyword>
<keyword evidence="12" id="KW-0539">Nucleus</keyword>
<dbReference type="OrthoDB" id="343092at2759"/>
<evidence type="ECO:0000256" key="3">
    <source>
        <dbReference type="ARBA" id="ARBA00005313"/>
    </source>
</evidence>
<evidence type="ECO:0000256" key="5">
    <source>
        <dbReference type="ARBA" id="ARBA00022723"/>
    </source>
</evidence>
<keyword evidence="7" id="KW-0227">DNA damage</keyword>
<dbReference type="InterPro" id="IPR006166">
    <property type="entry name" value="ERCC4_domain"/>
</dbReference>
<evidence type="ECO:0000259" key="14">
    <source>
        <dbReference type="SMART" id="SM00891"/>
    </source>
</evidence>
<evidence type="ECO:0000256" key="2">
    <source>
        <dbReference type="ARBA" id="ARBA00004123"/>
    </source>
</evidence>
<dbReference type="PANTHER" id="PTHR21077">
    <property type="entry name" value="EME1 PROTEIN"/>
    <property type="match status" value="1"/>
</dbReference>
<keyword evidence="4" id="KW-0540">Nuclease</keyword>
<dbReference type="RefSeq" id="XP_033764694.1">
    <property type="nucleotide sequence ID" value="XM_033908803.1"/>
</dbReference>
<evidence type="ECO:0000256" key="8">
    <source>
        <dbReference type="ARBA" id="ARBA00022801"/>
    </source>
</evidence>
<reference evidence="15" key="4">
    <citation type="submission" date="2025-08" db="UniProtKB">
        <authorList>
            <consortium name="RefSeq"/>
        </authorList>
    </citation>
    <scope>IDENTIFICATION</scope>
    <source>
        <strain evidence="15">CBS432</strain>
    </source>
</reference>
<evidence type="ECO:0000256" key="7">
    <source>
        <dbReference type="ARBA" id="ARBA00022763"/>
    </source>
</evidence>
<dbReference type="KEGG" id="spao:SPAR_B02010"/>
<reference evidence="15" key="2">
    <citation type="submission" date="2020-01" db="EMBL/GenBank/DDBJ databases">
        <title>Population-level Yeast Reference Genomes.</title>
        <authorList>
            <person name="Yue J.-X."/>
        </authorList>
    </citation>
    <scope>NUCLEOTIDE SEQUENCE</scope>
    <source>
        <strain evidence="15">CBS432</strain>
    </source>
</reference>
<evidence type="ECO:0000313" key="15">
    <source>
        <dbReference type="RefSeq" id="XP_033764694.1"/>
    </source>
</evidence>
<gene>
    <name evidence="15" type="primary">MMS4</name>
    <name evidence="15" type="ORF">SPAR_B02010</name>
</gene>
<dbReference type="GO" id="GO:0000712">
    <property type="term" value="P:resolution of meiotic recombination intermediates"/>
    <property type="evidence" value="ECO:0007669"/>
    <property type="project" value="TreeGrafter"/>
</dbReference>
<dbReference type="GO" id="GO:0046872">
    <property type="term" value="F:metal ion binding"/>
    <property type="evidence" value="ECO:0007669"/>
    <property type="project" value="UniProtKB-KW"/>
</dbReference>
<accession>A0A8B8ULP8</accession>
<evidence type="ECO:0000256" key="13">
    <source>
        <dbReference type="ARBA" id="ARBA00023254"/>
    </source>
</evidence>
<dbReference type="GO" id="GO:0031573">
    <property type="term" value="P:mitotic intra-S DNA damage checkpoint signaling"/>
    <property type="evidence" value="ECO:0007669"/>
    <property type="project" value="TreeGrafter"/>
</dbReference>
<dbReference type="GO" id="GO:0003677">
    <property type="term" value="F:DNA binding"/>
    <property type="evidence" value="ECO:0007669"/>
    <property type="project" value="InterPro"/>
</dbReference>
<feature type="domain" description="ERCC4" evidence="14">
    <location>
        <begin position="398"/>
        <end position="656"/>
    </location>
</feature>
<keyword evidence="5" id="KW-0479">Metal-binding</keyword>
<dbReference type="CDD" id="cd20085">
    <property type="entry name" value="XPF_nuclease_Mms4"/>
    <property type="match status" value="1"/>
</dbReference>
<dbReference type="InterPro" id="IPR047521">
    <property type="entry name" value="XPF_nuclease_EME1_ascomycetes"/>
</dbReference>
<evidence type="ECO:0000256" key="4">
    <source>
        <dbReference type="ARBA" id="ARBA00022722"/>
    </source>
</evidence>
<evidence type="ECO:0000256" key="12">
    <source>
        <dbReference type="ARBA" id="ARBA00023242"/>
    </source>
</evidence>
<name>A0A8B8ULP8_SACPA</name>
<reference evidence="15" key="3">
    <citation type="submission" date="2025-07" db="EMBL/GenBank/DDBJ databases">
        <authorList>
            <consortium name="NCBI Genome Project"/>
        </authorList>
    </citation>
    <scope>NUCLEOTIDE SEQUENCE</scope>
    <source>
        <strain evidence="15">CBS432</strain>
    </source>
</reference>
<comment type="similarity">
    <text evidence="3">Belongs to the EME1/MMS4 family.</text>
</comment>
<dbReference type="GO" id="GO:0006302">
    <property type="term" value="P:double-strand break repair"/>
    <property type="evidence" value="ECO:0007669"/>
    <property type="project" value="TreeGrafter"/>
</dbReference>
<dbReference type="GeneID" id="54628885"/>
<dbReference type="GO" id="GO:0048476">
    <property type="term" value="C:Holliday junction resolvase complex"/>
    <property type="evidence" value="ECO:0007669"/>
    <property type="project" value="InterPro"/>
</dbReference>
<dbReference type="InterPro" id="IPR033310">
    <property type="entry name" value="Mms4/EME1/EME2"/>
</dbReference>
<keyword evidence="6" id="KW-0255">Endonuclease</keyword>
<comment type="cofactor">
    <cofactor evidence="1">
        <name>Mg(2+)</name>
        <dbReference type="ChEBI" id="CHEBI:18420"/>
    </cofactor>
</comment>
<evidence type="ECO:0000256" key="1">
    <source>
        <dbReference type="ARBA" id="ARBA00001946"/>
    </source>
</evidence>
<evidence type="ECO:0000256" key="9">
    <source>
        <dbReference type="ARBA" id="ARBA00022842"/>
    </source>
</evidence>
<dbReference type="SMART" id="SM00891">
    <property type="entry name" value="ERCC4"/>
    <property type="match status" value="1"/>
</dbReference>
<sequence length="692" mass="79174">MSRLVDFIEDKDSKNDASIQILDGPSNVEIIALSESIDQDECEKLYESSADMIPSSPQGRSRVSNNVEIIDLNKSIELSAPFFQDISTGKLDDYSTTVNSSTASTLRNGNDAIGNAKKLLDDLISDEWSADIESSGKKQNEHQYNLKNIAEKWGVQSFKNPEPIATDREYKAKKIEETNNDINGSPKSQVGAADILFDFPLSPVKYEDPTEKKHTSVANHNSSLDDSLAPVAKRSYDEVLKVVTKGTHEEAEDEQGHLPNKKKRTIALSRTLINSIKPPDTVELNLSRFLDSSDSITTDVLSTPSKDANIVRTGSQPIFGHPNRCQEARRSKTFTAEDSQCTKNTAREVSQLESYIAYGQYYTREESRNKIRHLLKENKNAFKRVNQIYRDNIKARSQIIVEFSPSLLQLFQKGMSDLQQQLAPAVVQSSYNDSMPLLRFLRKCDSIYDFNNDFYYPCDPKIVEENISILYYDAQEFFEEYTSQKKKLYRKIRFFSKNGKHVILILSDLNKLKRAIFQLENEKYKARVEQRLSGTEEALRPRSKKSSQVGKLGIKKFDLEQRLRFIDREWHVKVHTVNSHMEFINSLPNLVSLIGKQRMDPAIRYMKYAHLNVKSAQDSTETLKKTFHQIGRMPEMKANNVVSIYPSFQSLFEDIQKGRLQSDNEGKYLMTETVEKRLYKLFTSTDPNDAIE</sequence>
<evidence type="ECO:0000256" key="10">
    <source>
        <dbReference type="ARBA" id="ARBA00023172"/>
    </source>
</evidence>
<keyword evidence="8" id="KW-0378">Hydrolase</keyword>
<dbReference type="AlphaFoldDB" id="A0A8B8ULP8"/>
<dbReference type="VEuPathDB" id="FungiDB:SPAR_B02010"/>
<proteinExistence type="inferred from homology"/>